<dbReference type="PANTHER" id="PTHR33876">
    <property type="entry name" value="UNNAMED PRODUCT"/>
    <property type="match status" value="1"/>
</dbReference>
<keyword evidence="2" id="KW-0472">Membrane</keyword>
<feature type="transmembrane region" description="Helical" evidence="2">
    <location>
        <begin position="228"/>
        <end position="250"/>
    </location>
</feature>
<feature type="region of interest" description="Disordered" evidence="1">
    <location>
        <begin position="150"/>
        <end position="177"/>
    </location>
</feature>
<feature type="transmembrane region" description="Helical" evidence="2">
    <location>
        <begin position="196"/>
        <end position="216"/>
    </location>
</feature>
<feature type="transmembrane region" description="Helical" evidence="2">
    <location>
        <begin position="52"/>
        <end position="75"/>
    </location>
</feature>
<evidence type="ECO:0000313" key="3">
    <source>
        <dbReference type="EMBL" id="CAE8611652.1"/>
    </source>
</evidence>
<feature type="transmembrane region" description="Helical" evidence="2">
    <location>
        <begin position="87"/>
        <end position="105"/>
    </location>
</feature>
<dbReference type="AlphaFoldDB" id="A0A813FAV0"/>
<dbReference type="EMBL" id="CAJNNV010025037">
    <property type="protein sequence ID" value="CAE8611652.1"/>
    <property type="molecule type" value="Genomic_DNA"/>
</dbReference>
<feature type="transmembrane region" description="Helical" evidence="2">
    <location>
        <begin position="262"/>
        <end position="281"/>
    </location>
</feature>
<accession>A0A813FAV0</accession>
<protein>
    <recommendedName>
        <fullName evidence="5">Nickel/cobalt efflux system</fullName>
    </recommendedName>
</protein>
<keyword evidence="4" id="KW-1185">Reference proteome</keyword>
<dbReference type="InterPro" id="IPR052776">
    <property type="entry name" value="Chloro_ReproSupport/MetalTrans"/>
</dbReference>
<evidence type="ECO:0000313" key="4">
    <source>
        <dbReference type="Proteomes" id="UP000654075"/>
    </source>
</evidence>
<name>A0A813FAV0_POLGL</name>
<keyword evidence="2" id="KW-1133">Transmembrane helix</keyword>
<keyword evidence="2" id="KW-0812">Transmembrane</keyword>
<evidence type="ECO:0000256" key="1">
    <source>
        <dbReference type="SAM" id="MobiDB-lite"/>
    </source>
</evidence>
<organism evidence="3 4">
    <name type="scientific">Polarella glacialis</name>
    <name type="common">Dinoflagellate</name>
    <dbReference type="NCBI Taxonomy" id="89957"/>
    <lineage>
        <taxon>Eukaryota</taxon>
        <taxon>Sar</taxon>
        <taxon>Alveolata</taxon>
        <taxon>Dinophyceae</taxon>
        <taxon>Suessiales</taxon>
        <taxon>Suessiaceae</taxon>
        <taxon>Polarella</taxon>
    </lineage>
</organism>
<gene>
    <name evidence="3" type="ORF">PGLA1383_LOCUS29454</name>
</gene>
<comment type="caution">
    <text evidence="3">The sequence shown here is derived from an EMBL/GenBank/DDBJ whole genome shotgun (WGS) entry which is preliminary data.</text>
</comment>
<dbReference type="OMA" id="YRASCGF"/>
<evidence type="ECO:0008006" key="5">
    <source>
        <dbReference type="Google" id="ProtNLM"/>
    </source>
</evidence>
<reference evidence="3" key="1">
    <citation type="submission" date="2021-02" db="EMBL/GenBank/DDBJ databases">
        <authorList>
            <person name="Dougan E. K."/>
            <person name="Rhodes N."/>
            <person name="Thang M."/>
            <person name="Chan C."/>
        </authorList>
    </citation>
    <scope>NUCLEOTIDE SEQUENCE</scope>
</reference>
<dbReference type="PANTHER" id="PTHR33876:SF4">
    <property type="entry name" value="CHLOROPLAST PROTEIN FOR GROWTH AND FERTILITY 2"/>
    <property type="match status" value="1"/>
</dbReference>
<dbReference type="Proteomes" id="UP000654075">
    <property type="component" value="Unassembled WGS sequence"/>
</dbReference>
<sequence length="325" mass="34447">MLGHVTGQSHIHSPVDMGLMCGLLHAVGPDHLGTLVSFTTLMEPMAAAQVGVAWGLGHSFGIIAIAALLVSVSRFLPLGNVMHLEYYGDYLIGASMVLVAIYFLVKEADYLETQADGIVLVKPCACHGGVEIHTGQKTKQRKKKNGFCSEYSGQSDAAAPPAVPVGPEDPESQDELPSAECSTAWQPLHERSLKSALVGVLQGMCCPMGLVGMSYIAGQGPAQVCTFLLVSVLVSVIGTGLIAAFWAWLTTNQLASSIDPRMVYRASCGFSLILGLLWIVANYLDVLDRLNYAERGMEMTSSVGEKLHLSGAELLAQSVASRIGG</sequence>
<dbReference type="OrthoDB" id="422458at2759"/>
<evidence type="ECO:0000256" key="2">
    <source>
        <dbReference type="SAM" id="Phobius"/>
    </source>
</evidence>
<proteinExistence type="predicted"/>